<dbReference type="InterPro" id="IPR001765">
    <property type="entry name" value="Carbonic_anhydrase"/>
</dbReference>
<evidence type="ECO:0000256" key="8">
    <source>
        <dbReference type="RuleBase" id="RU003956"/>
    </source>
</evidence>
<evidence type="ECO:0000256" key="7">
    <source>
        <dbReference type="PIRSR" id="PIRSR601765-1"/>
    </source>
</evidence>
<protein>
    <recommendedName>
        <fullName evidence="2 8">Carbonic anhydrase</fullName>
        <ecNumber evidence="2 8">4.2.1.1</ecNumber>
    </recommendedName>
    <alternativeName>
        <fullName evidence="8">Carbonate dehydratase</fullName>
    </alternativeName>
</protein>
<dbReference type="AlphaFoldDB" id="A0A0D0DYM6"/>
<dbReference type="OrthoDB" id="10248475at2759"/>
<dbReference type="GO" id="GO:0008270">
    <property type="term" value="F:zinc ion binding"/>
    <property type="evidence" value="ECO:0007669"/>
    <property type="project" value="UniProtKB-UniRule"/>
</dbReference>
<dbReference type="GO" id="GO:0004089">
    <property type="term" value="F:carbonate dehydratase activity"/>
    <property type="evidence" value="ECO:0007669"/>
    <property type="project" value="UniProtKB-UniRule"/>
</dbReference>
<dbReference type="STRING" id="930991.A0A0D0DYM6"/>
<keyword evidence="10" id="KW-1185">Reference proteome</keyword>
<evidence type="ECO:0000256" key="3">
    <source>
        <dbReference type="ARBA" id="ARBA00022723"/>
    </source>
</evidence>
<dbReference type="SMART" id="SM00947">
    <property type="entry name" value="Pro_CA"/>
    <property type="match status" value="1"/>
</dbReference>
<evidence type="ECO:0000256" key="6">
    <source>
        <dbReference type="ARBA" id="ARBA00048348"/>
    </source>
</evidence>
<dbReference type="GO" id="GO:0034599">
    <property type="term" value="P:cellular response to oxidative stress"/>
    <property type="evidence" value="ECO:0007669"/>
    <property type="project" value="TreeGrafter"/>
</dbReference>
<gene>
    <name evidence="9" type="ORF">PAXRUDRAFT_148718</name>
</gene>
<evidence type="ECO:0000256" key="5">
    <source>
        <dbReference type="ARBA" id="ARBA00023239"/>
    </source>
</evidence>
<feature type="binding site" evidence="7">
    <location>
        <position position="102"/>
    </location>
    <ligand>
        <name>Zn(2+)</name>
        <dbReference type="ChEBI" id="CHEBI:29105"/>
    </ligand>
</feature>
<dbReference type="SUPFAM" id="SSF53056">
    <property type="entry name" value="beta-carbonic anhydrase, cab"/>
    <property type="match status" value="1"/>
</dbReference>
<dbReference type="EC" id="4.2.1.1" evidence="2 8"/>
<dbReference type="PANTHER" id="PTHR11002:SF76">
    <property type="entry name" value="CARBONIC ANHYDRASE"/>
    <property type="match status" value="1"/>
</dbReference>
<comment type="similarity">
    <text evidence="1 8">Belongs to the beta-class carbonic anhydrase family.</text>
</comment>
<proteinExistence type="inferred from homology"/>
<dbReference type="PANTHER" id="PTHR11002">
    <property type="entry name" value="CARBONIC ANHYDRASE"/>
    <property type="match status" value="1"/>
</dbReference>
<comment type="cofactor">
    <cofactor evidence="7">
        <name>Zn(2+)</name>
        <dbReference type="ChEBI" id="CHEBI:29105"/>
    </cofactor>
    <text evidence="7">Binds 1 zinc ion per subunit.</text>
</comment>
<feature type="binding site" evidence="7">
    <location>
        <position position="48"/>
    </location>
    <ligand>
        <name>Zn(2+)</name>
        <dbReference type="ChEBI" id="CHEBI:29105"/>
    </ligand>
</feature>
<dbReference type="GO" id="GO:0071244">
    <property type="term" value="P:cellular response to carbon dioxide"/>
    <property type="evidence" value="ECO:0007669"/>
    <property type="project" value="TreeGrafter"/>
</dbReference>
<dbReference type="FunCoup" id="A0A0D0DYM6">
    <property type="interactions" value="257"/>
</dbReference>
<evidence type="ECO:0000256" key="2">
    <source>
        <dbReference type="ARBA" id="ARBA00012925"/>
    </source>
</evidence>
<evidence type="ECO:0000313" key="10">
    <source>
        <dbReference type="Proteomes" id="UP000054538"/>
    </source>
</evidence>
<keyword evidence="5 8" id="KW-0456">Lyase</keyword>
<evidence type="ECO:0000256" key="4">
    <source>
        <dbReference type="ARBA" id="ARBA00022833"/>
    </source>
</evidence>
<feature type="binding site" evidence="7">
    <location>
        <position position="46"/>
    </location>
    <ligand>
        <name>Zn(2+)</name>
        <dbReference type="ChEBI" id="CHEBI:29105"/>
    </ligand>
</feature>
<sequence>MSPSLSALERLLSANSKWAEAVDEINPGFFRESTKGQFPKVLWIGCADSRVPESLVTGSKPGDIFVHRNIANQFHLEDDSALSVLAYAIDVVGVEHVVLAGHTHCGGAAACYEAAQEAAVARKPGTPKAASPLTRWLAPLTDMIGKLDLSNKSPSEALDYIVEENVKRQVENICNAEPIKSAWARGQGKQIWVHGWVYGVGNGRIRDLKVSRGPSA</sequence>
<dbReference type="HOGENOM" id="CLU_053879_3_2_1"/>
<accession>A0A0D0DYM6</accession>
<organism evidence="9 10">
    <name type="scientific">Paxillus rubicundulus Ve08.2h10</name>
    <dbReference type="NCBI Taxonomy" id="930991"/>
    <lineage>
        <taxon>Eukaryota</taxon>
        <taxon>Fungi</taxon>
        <taxon>Dikarya</taxon>
        <taxon>Basidiomycota</taxon>
        <taxon>Agaricomycotina</taxon>
        <taxon>Agaricomycetes</taxon>
        <taxon>Agaricomycetidae</taxon>
        <taxon>Boletales</taxon>
        <taxon>Paxilineae</taxon>
        <taxon>Paxillaceae</taxon>
        <taxon>Paxillus</taxon>
    </lineage>
</organism>
<dbReference type="Proteomes" id="UP000054538">
    <property type="component" value="Unassembled WGS sequence"/>
</dbReference>
<evidence type="ECO:0000256" key="1">
    <source>
        <dbReference type="ARBA" id="ARBA00006217"/>
    </source>
</evidence>
<reference evidence="10" key="2">
    <citation type="submission" date="2015-01" db="EMBL/GenBank/DDBJ databases">
        <title>Evolutionary Origins and Diversification of the Mycorrhizal Mutualists.</title>
        <authorList>
            <consortium name="DOE Joint Genome Institute"/>
            <consortium name="Mycorrhizal Genomics Consortium"/>
            <person name="Kohler A."/>
            <person name="Kuo A."/>
            <person name="Nagy L.G."/>
            <person name="Floudas D."/>
            <person name="Copeland A."/>
            <person name="Barry K.W."/>
            <person name="Cichocki N."/>
            <person name="Veneault-Fourrey C."/>
            <person name="LaButti K."/>
            <person name="Lindquist E.A."/>
            <person name="Lipzen A."/>
            <person name="Lundell T."/>
            <person name="Morin E."/>
            <person name="Murat C."/>
            <person name="Riley R."/>
            <person name="Ohm R."/>
            <person name="Sun H."/>
            <person name="Tunlid A."/>
            <person name="Henrissat B."/>
            <person name="Grigoriev I.V."/>
            <person name="Hibbett D.S."/>
            <person name="Martin F."/>
        </authorList>
    </citation>
    <scope>NUCLEOTIDE SEQUENCE [LARGE SCALE GENOMIC DNA]</scope>
    <source>
        <strain evidence="10">Ve08.2h10</strain>
    </source>
</reference>
<keyword evidence="4 7" id="KW-0862">Zinc</keyword>
<comment type="function">
    <text evidence="8">Reversible hydration of carbon dioxide.</text>
</comment>
<keyword evidence="3 7" id="KW-0479">Metal-binding</keyword>
<evidence type="ECO:0000313" key="9">
    <source>
        <dbReference type="EMBL" id="KIK91794.1"/>
    </source>
</evidence>
<reference evidence="9 10" key="1">
    <citation type="submission" date="2014-04" db="EMBL/GenBank/DDBJ databases">
        <authorList>
            <consortium name="DOE Joint Genome Institute"/>
            <person name="Kuo A."/>
            <person name="Kohler A."/>
            <person name="Jargeat P."/>
            <person name="Nagy L.G."/>
            <person name="Floudas D."/>
            <person name="Copeland A."/>
            <person name="Barry K.W."/>
            <person name="Cichocki N."/>
            <person name="Veneault-Fourrey C."/>
            <person name="LaButti K."/>
            <person name="Lindquist E.A."/>
            <person name="Lipzen A."/>
            <person name="Lundell T."/>
            <person name="Morin E."/>
            <person name="Murat C."/>
            <person name="Sun H."/>
            <person name="Tunlid A."/>
            <person name="Henrissat B."/>
            <person name="Grigoriev I.V."/>
            <person name="Hibbett D.S."/>
            <person name="Martin F."/>
            <person name="Nordberg H.P."/>
            <person name="Cantor M.N."/>
            <person name="Hua S.X."/>
        </authorList>
    </citation>
    <scope>NUCLEOTIDE SEQUENCE [LARGE SCALE GENOMIC DNA]</scope>
    <source>
        <strain evidence="9 10">Ve08.2h10</strain>
    </source>
</reference>
<dbReference type="Gene3D" id="3.40.1050.10">
    <property type="entry name" value="Carbonic anhydrase"/>
    <property type="match status" value="1"/>
</dbReference>
<name>A0A0D0DYM6_9AGAM</name>
<dbReference type="EMBL" id="KN825347">
    <property type="protein sequence ID" value="KIK91794.1"/>
    <property type="molecule type" value="Genomic_DNA"/>
</dbReference>
<dbReference type="InterPro" id="IPR036874">
    <property type="entry name" value="Carbonic_anhydrase_sf"/>
</dbReference>
<comment type="catalytic activity">
    <reaction evidence="6 8">
        <text>hydrogencarbonate + H(+) = CO2 + H2O</text>
        <dbReference type="Rhea" id="RHEA:10748"/>
        <dbReference type="ChEBI" id="CHEBI:15377"/>
        <dbReference type="ChEBI" id="CHEBI:15378"/>
        <dbReference type="ChEBI" id="CHEBI:16526"/>
        <dbReference type="ChEBI" id="CHEBI:17544"/>
        <dbReference type="EC" id="4.2.1.1"/>
    </reaction>
</comment>
<dbReference type="Pfam" id="PF00484">
    <property type="entry name" value="Pro_CA"/>
    <property type="match status" value="1"/>
</dbReference>
<feature type="binding site" evidence="7">
    <location>
        <position position="105"/>
    </location>
    <ligand>
        <name>Zn(2+)</name>
        <dbReference type="ChEBI" id="CHEBI:29105"/>
    </ligand>
</feature>
<dbReference type="InParanoid" id="A0A0D0DYM6"/>
<dbReference type="CDD" id="cd00883">
    <property type="entry name" value="beta_CA_cladeA"/>
    <property type="match status" value="1"/>
</dbReference>